<accession>A0ABT5RVJ9</accession>
<dbReference type="Proteomes" id="UP001148932">
    <property type="component" value="Unassembled WGS sequence"/>
</dbReference>
<dbReference type="RefSeq" id="WP_274109674.1">
    <property type="nucleotide sequence ID" value="NZ_JAPCKI010000004.1"/>
</dbReference>
<organism evidence="2 3">
    <name type="scientific">Acidovorax benzenivorans</name>
    <dbReference type="NCBI Taxonomy" id="2987520"/>
    <lineage>
        <taxon>Bacteria</taxon>
        <taxon>Pseudomonadati</taxon>
        <taxon>Pseudomonadota</taxon>
        <taxon>Betaproteobacteria</taxon>
        <taxon>Burkholderiales</taxon>
        <taxon>Comamonadaceae</taxon>
        <taxon>Acidovorax</taxon>
    </lineage>
</organism>
<feature type="compositionally biased region" description="Polar residues" evidence="1">
    <location>
        <begin position="291"/>
        <end position="304"/>
    </location>
</feature>
<feature type="region of interest" description="Disordered" evidence="1">
    <location>
        <begin position="270"/>
        <end position="341"/>
    </location>
</feature>
<dbReference type="Pfam" id="PF18897">
    <property type="entry name" value="Gp3-like"/>
    <property type="match status" value="1"/>
</dbReference>
<evidence type="ECO:0000313" key="2">
    <source>
        <dbReference type="EMBL" id="MDD2177729.1"/>
    </source>
</evidence>
<sequence length="341" mass="36794">MLKGLALTPPVIGRISIGKVVEKNGKRLPEKDDEFTITSQVQNRDGWVNHPVDEQLRKDKNAKLRSIPVRLLFDDPHLSLRANYTMFDRATGRPLCVGNGETCKRATLSGMQSFACPSPQSCPLAEGGNCKPYGRLNVRIDVEGAGSDELGSFVLRTTGFNSIRTLAARLRYFHAVSSGMLSTLPLELRLRGKSTTLSHRTPIYYVDLTLRGETTLAQAIQNARTEWEARKAAGMDQAAMDDAARAGFALGEFEESEEDGAAVVEEFYPDAEGSSGDGLDQAPQDAGYGPSQPQSTRQRPSGPQRNLGHKLGERLKAQGMVPIGAPRSGSVVDTGVGHGSG</sequence>
<gene>
    <name evidence="2" type="ORF">OIN59_09805</name>
</gene>
<evidence type="ECO:0000313" key="3">
    <source>
        <dbReference type="Proteomes" id="UP001148932"/>
    </source>
</evidence>
<dbReference type="EMBL" id="JAPCKI010000004">
    <property type="protein sequence ID" value="MDD2177729.1"/>
    <property type="molecule type" value="Genomic_DNA"/>
</dbReference>
<name>A0ABT5RVJ9_9BURK</name>
<protein>
    <submittedName>
        <fullName evidence="2">Phage capsid protein</fullName>
    </submittedName>
</protein>
<proteinExistence type="predicted"/>
<dbReference type="InterPro" id="IPR043991">
    <property type="entry name" value="Gp3-like"/>
</dbReference>
<comment type="caution">
    <text evidence="2">The sequence shown here is derived from an EMBL/GenBank/DDBJ whole genome shotgun (WGS) entry which is preliminary data.</text>
</comment>
<evidence type="ECO:0000256" key="1">
    <source>
        <dbReference type="SAM" id="MobiDB-lite"/>
    </source>
</evidence>
<keyword evidence="3" id="KW-1185">Reference proteome</keyword>
<reference evidence="2" key="1">
    <citation type="submission" date="2022-10" db="EMBL/GenBank/DDBJ databases">
        <title>Description of microaerobic benzene degrading bacteria.</title>
        <authorList>
            <person name="Bedics A."/>
            <person name="Tancsics A."/>
            <person name="Banerjee S."/>
        </authorList>
    </citation>
    <scope>NUCLEOTIDE SEQUENCE</scope>
    <source>
        <strain evidence="2">D2M1</strain>
    </source>
</reference>